<comment type="catalytic activity">
    <reaction evidence="8">
        <text>L-seryl-[protein] + ATP = O-phospho-L-seryl-[protein] + ADP + H(+)</text>
        <dbReference type="Rhea" id="RHEA:17989"/>
        <dbReference type="Rhea" id="RHEA-COMP:9863"/>
        <dbReference type="Rhea" id="RHEA-COMP:11604"/>
        <dbReference type="ChEBI" id="CHEBI:15378"/>
        <dbReference type="ChEBI" id="CHEBI:29999"/>
        <dbReference type="ChEBI" id="CHEBI:30616"/>
        <dbReference type="ChEBI" id="CHEBI:83421"/>
        <dbReference type="ChEBI" id="CHEBI:456216"/>
        <dbReference type="EC" id="2.7.11.1"/>
    </reaction>
</comment>
<comment type="catalytic activity">
    <reaction evidence="7">
        <text>L-threonyl-[protein] + ATP = O-phospho-L-threonyl-[protein] + ADP + H(+)</text>
        <dbReference type="Rhea" id="RHEA:46608"/>
        <dbReference type="Rhea" id="RHEA-COMP:11060"/>
        <dbReference type="Rhea" id="RHEA-COMP:11605"/>
        <dbReference type="ChEBI" id="CHEBI:15378"/>
        <dbReference type="ChEBI" id="CHEBI:30013"/>
        <dbReference type="ChEBI" id="CHEBI:30616"/>
        <dbReference type="ChEBI" id="CHEBI:61977"/>
        <dbReference type="ChEBI" id="CHEBI:456216"/>
        <dbReference type="EC" id="2.7.11.1"/>
    </reaction>
</comment>
<keyword evidence="6" id="KW-0067">ATP-binding</keyword>
<proteinExistence type="predicted"/>
<evidence type="ECO:0000313" key="11">
    <source>
        <dbReference type="Proteomes" id="UP000253845"/>
    </source>
</evidence>
<keyword evidence="3" id="KW-0808">Transferase</keyword>
<protein>
    <recommendedName>
        <fullName evidence="1">non-specific serine/threonine protein kinase</fullName>
        <ecNumber evidence="1">2.7.11.1</ecNumber>
    </recommendedName>
</protein>
<sequence>MASLLKWIRASIHPRRAPLPPRRFPTTGFTIIPASTILEEEHFNSFTNGHYYPVNIGDVFASKYQVIGKLGYGSISTVWLAQDLQSHRYVTLKIYTRDESHTEEFKTYQHISQANPSHPGYGYVRTALDTFIIPRPGGDHPCLVQQPMWDSFTDLLFRNPRHRFTEDLLKAGLMQVFLALDYLHTECRVVHTDIKGGNILQEIRDNSLMEAFTAGEMERPSSRKLADGVPVYASRRFGLPISFGRAVLSDFGSAVRGDESRDHDAQPAVYRSPEVMLQVGWSYLVDIWNVGVMIWDLFEGKHMFYGEDPDGKGYSTRAHLAEVIGLLGHPPLDLLQRGKRSHEFFTEDGQWKQDIAIPHTEGLQSSEEYLEGSNKEAFLNFMRGMLQWRPEDRKTAGQLLRDPWLNGETV</sequence>
<dbReference type="Gene3D" id="1.10.510.10">
    <property type="entry name" value="Transferase(Phosphotransferase) domain 1"/>
    <property type="match status" value="1"/>
</dbReference>
<dbReference type="Gene3D" id="3.30.200.20">
    <property type="entry name" value="Phosphorylase Kinase, domain 1"/>
    <property type="match status" value="1"/>
</dbReference>
<keyword evidence="4" id="KW-0547">Nucleotide-binding</keyword>
<dbReference type="InterPro" id="IPR000719">
    <property type="entry name" value="Prot_kinase_dom"/>
</dbReference>
<dbReference type="PANTHER" id="PTHR47634:SF9">
    <property type="entry name" value="PROTEIN KINASE DOMAIN-CONTAINING PROTEIN-RELATED"/>
    <property type="match status" value="1"/>
</dbReference>
<keyword evidence="5 10" id="KW-0418">Kinase</keyword>
<dbReference type="GO" id="GO:0004674">
    <property type="term" value="F:protein serine/threonine kinase activity"/>
    <property type="evidence" value="ECO:0007669"/>
    <property type="project" value="UniProtKB-KW"/>
</dbReference>
<dbReference type="InterPro" id="IPR011009">
    <property type="entry name" value="Kinase-like_dom_sf"/>
</dbReference>
<evidence type="ECO:0000256" key="4">
    <source>
        <dbReference type="ARBA" id="ARBA00022741"/>
    </source>
</evidence>
<evidence type="ECO:0000259" key="9">
    <source>
        <dbReference type="PROSITE" id="PS50011"/>
    </source>
</evidence>
<accession>A0A370CB32</accession>
<evidence type="ECO:0000256" key="1">
    <source>
        <dbReference type="ARBA" id="ARBA00012513"/>
    </source>
</evidence>
<gene>
    <name evidence="10" type="ORF">M747DRAFT_320802</name>
</gene>
<reference evidence="10 11" key="1">
    <citation type="submission" date="2018-07" db="EMBL/GenBank/DDBJ databases">
        <title>Section-level genome sequencing of Aspergillus section Nigri to investigate inter- and intra-species variation.</title>
        <authorList>
            <consortium name="DOE Joint Genome Institute"/>
            <person name="Vesth T.C."/>
            <person name="Nybo J.L."/>
            <person name="Theobald S."/>
            <person name="Frisvad J.C."/>
            <person name="Larsen T.O."/>
            <person name="Nielsen K.F."/>
            <person name="Hoof J.B."/>
            <person name="Brandl J."/>
            <person name="Salamov A."/>
            <person name="Riley R."/>
            <person name="Gladden J.M."/>
            <person name="Phatale P."/>
            <person name="Nielsen M.T."/>
            <person name="Lyhne E.K."/>
            <person name="Kogle M.E."/>
            <person name="Strasser K."/>
            <person name="McDonnell E."/>
            <person name="Barry K."/>
            <person name="Clum A."/>
            <person name="Chen C."/>
            <person name="Nolan M."/>
            <person name="Sandor L."/>
            <person name="Kuo A."/>
            <person name="Lipzen A."/>
            <person name="Hainaut M."/>
            <person name="Drula E."/>
            <person name="Tsang A."/>
            <person name="Magnuson J.K."/>
            <person name="Henrissat B."/>
            <person name="Wiebenga A."/>
            <person name="Simmons B.A."/>
            <person name="Makela M.R."/>
            <person name="De vries R.P."/>
            <person name="Grigoriev I.V."/>
            <person name="Mortensen U.H."/>
            <person name="Baker S.E."/>
            <person name="Andersen M.R."/>
        </authorList>
    </citation>
    <scope>NUCLEOTIDE SEQUENCE [LARGE SCALE GENOMIC DNA]</scope>
    <source>
        <strain evidence="10 11">ATCC 13496</strain>
    </source>
</reference>
<dbReference type="EMBL" id="KZ851901">
    <property type="protein sequence ID" value="RDH24867.1"/>
    <property type="molecule type" value="Genomic_DNA"/>
</dbReference>
<dbReference type="EC" id="2.7.11.1" evidence="1"/>
<evidence type="ECO:0000256" key="8">
    <source>
        <dbReference type="ARBA" id="ARBA00048679"/>
    </source>
</evidence>
<dbReference type="GO" id="GO:0005737">
    <property type="term" value="C:cytoplasm"/>
    <property type="evidence" value="ECO:0007669"/>
    <property type="project" value="TreeGrafter"/>
</dbReference>
<evidence type="ECO:0000256" key="5">
    <source>
        <dbReference type="ARBA" id="ARBA00022777"/>
    </source>
</evidence>
<evidence type="ECO:0000313" key="10">
    <source>
        <dbReference type="EMBL" id="RDH24867.1"/>
    </source>
</evidence>
<dbReference type="SMART" id="SM00220">
    <property type="entry name" value="S_TKc"/>
    <property type="match status" value="1"/>
</dbReference>
<dbReference type="Pfam" id="PF00069">
    <property type="entry name" value="Pkinase"/>
    <property type="match status" value="2"/>
</dbReference>
<dbReference type="PANTHER" id="PTHR47634">
    <property type="entry name" value="PROTEIN KINASE DOMAIN-CONTAINING PROTEIN-RELATED"/>
    <property type="match status" value="1"/>
</dbReference>
<organism evidence="10 11">
    <name type="scientific">Aspergillus niger ATCC 13496</name>
    <dbReference type="NCBI Taxonomy" id="1353008"/>
    <lineage>
        <taxon>Eukaryota</taxon>
        <taxon>Fungi</taxon>
        <taxon>Dikarya</taxon>
        <taxon>Ascomycota</taxon>
        <taxon>Pezizomycotina</taxon>
        <taxon>Eurotiomycetes</taxon>
        <taxon>Eurotiomycetidae</taxon>
        <taxon>Eurotiales</taxon>
        <taxon>Aspergillaceae</taxon>
        <taxon>Aspergillus</taxon>
        <taxon>Aspergillus subgen. Circumdati</taxon>
    </lineage>
</organism>
<dbReference type="SUPFAM" id="SSF56112">
    <property type="entry name" value="Protein kinase-like (PK-like)"/>
    <property type="match status" value="1"/>
</dbReference>
<dbReference type="GO" id="GO:0005634">
    <property type="term" value="C:nucleus"/>
    <property type="evidence" value="ECO:0007669"/>
    <property type="project" value="TreeGrafter"/>
</dbReference>
<dbReference type="GO" id="GO:0000245">
    <property type="term" value="P:spliceosomal complex assembly"/>
    <property type="evidence" value="ECO:0007669"/>
    <property type="project" value="TreeGrafter"/>
</dbReference>
<evidence type="ECO:0000256" key="7">
    <source>
        <dbReference type="ARBA" id="ARBA00047899"/>
    </source>
</evidence>
<dbReference type="Proteomes" id="UP000253845">
    <property type="component" value="Unassembled WGS sequence"/>
</dbReference>
<dbReference type="GO" id="GO:0050684">
    <property type="term" value="P:regulation of mRNA processing"/>
    <property type="evidence" value="ECO:0007669"/>
    <property type="project" value="TreeGrafter"/>
</dbReference>
<dbReference type="AlphaFoldDB" id="A0A370CB32"/>
<dbReference type="InterPro" id="IPR051334">
    <property type="entry name" value="SRPK"/>
</dbReference>
<dbReference type="GO" id="GO:0005524">
    <property type="term" value="F:ATP binding"/>
    <property type="evidence" value="ECO:0007669"/>
    <property type="project" value="UniProtKB-KW"/>
</dbReference>
<name>A0A370CB32_ASPNG</name>
<keyword evidence="2" id="KW-0723">Serine/threonine-protein kinase</keyword>
<evidence type="ECO:0000256" key="2">
    <source>
        <dbReference type="ARBA" id="ARBA00022527"/>
    </source>
</evidence>
<dbReference type="PROSITE" id="PS50011">
    <property type="entry name" value="PROTEIN_KINASE_DOM"/>
    <property type="match status" value="1"/>
</dbReference>
<feature type="domain" description="Protein kinase" evidence="9">
    <location>
        <begin position="64"/>
        <end position="405"/>
    </location>
</feature>
<dbReference type="VEuPathDB" id="FungiDB:M747DRAFT_320802"/>
<evidence type="ECO:0000256" key="6">
    <source>
        <dbReference type="ARBA" id="ARBA00022840"/>
    </source>
</evidence>
<evidence type="ECO:0000256" key="3">
    <source>
        <dbReference type="ARBA" id="ARBA00022679"/>
    </source>
</evidence>